<dbReference type="Proteomes" id="UP001139031">
    <property type="component" value="Unassembled WGS sequence"/>
</dbReference>
<gene>
    <name evidence="9" type="ORF">K7C98_37095</name>
</gene>
<evidence type="ECO:0000256" key="3">
    <source>
        <dbReference type="ARBA" id="ARBA00022603"/>
    </source>
</evidence>
<dbReference type="Gene3D" id="3.40.50.150">
    <property type="entry name" value="Vaccinia Virus protein VP39"/>
    <property type="match status" value="2"/>
</dbReference>
<evidence type="ECO:0000256" key="7">
    <source>
        <dbReference type="ARBA" id="ARBA00049120"/>
    </source>
</evidence>
<reference evidence="9" key="1">
    <citation type="submission" date="2021-08" db="EMBL/GenBank/DDBJ databases">
        <authorList>
            <person name="Stevens D.C."/>
        </authorList>
    </citation>
    <scope>NUCLEOTIDE SEQUENCE</scope>
    <source>
        <strain evidence="9">DSM 53165</strain>
    </source>
</reference>
<comment type="caution">
    <text evidence="9">The sequence shown here is derived from an EMBL/GenBank/DDBJ whole genome shotgun (WGS) entry which is preliminary data.</text>
</comment>
<evidence type="ECO:0000256" key="4">
    <source>
        <dbReference type="ARBA" id="ARBA00022679"/>
    </source>
</evidence>
<feature type="region of interest" description="Disordered" evidence="8">
    <location>
        <begin position="354"/>
        <end position="378"/>
    </location>
</feature>
<keyword evidence="4" id="KW-0808">Transferase</keyword>
<keyword evidence="3" id="KW-0489">Methyltransferase</keyword>
<evidence type="ECO:0000256" key="5">
    <source>
        <dbReference type="ARBA" id="ARBA00022691"/>
    </source>
</evidence>
<dbReference type="InterPro" id="IPR029063">
    <property type="entry name" value="SAM-dependent_MTases_sf"/>
</dbReference>
<evidence type="ECO:0000256" key="1">
    <source>
        <dbReference type="ARBA" id="ARBA00010203"/>
    </source>
</evidence>
<protein>
    <recommendedName>
        <fullName evidence="2">site-specific DNA-methyltransferase (cytosine-N(4)-specific)</fullName>
        <ecNumber evidence="2">2.1.1.113</ecNumber>
    </recommendedName>
</protein>
<keyword evidence="10" id="KW-1185">Reference proteome</keyword>
<organism evidence="9 10">
    <name type="scientific">Nannocystis pusilla</name>
    <dbReference type="NCBI Taxonomy" id="889268"/>
    <lineage>
        <taxon>Bacteria</taxon>
        <taxon>Pseudomonadati</taxon>
        <taxon>Myxococcota</taxon>
        <taxon>Polyangia</taxon>
        <taxon>Nannocystales</taxon>
        <taxon>Nannocystaceae</taxon>
        <taxon>Nannocystis</taxon>
    </lineage>
</organism>
<dbReference type="PROSITE" id="PS00093">
    <property type="entry name" value="N4_MTASE"/>
    <property type="match status" value="1"/>
</dbReference>
<evidence type="ECO:0000256" key="8">
    <source>
        <dbReference type="SAM" id="MobiDB-lite"/>
    </source>
</evidence>
<evidence type="ECO:0000313" key="9">
    <source>
        <dbReference type="EMBL" id="MBZ5714883.1"/>
    </source>
</evidence>
<keyword evidence="5" id="KW-0949">S-adenosyl-L-methionine</keyword>
<sequence>MHPFPARMAPDIALDNLAPSPKPLRVLDPMMGSGTVLAVARSRGHKAHGIDIDPLAVLLSRVWTSNVEGDDVRLKAKEVLRRAMRLHPGMRADTAFPPDADRETIDFLRYWFDARARKQLFCLATAIRGVRSVLVRDALWCAFSRLIITKQAGCSLALDLSHSRPHKAFTVAPSVPFERFLSAVERVVQGIVVPVVTKAPHSTPRHGDARKLPFSRETIDLVLTSPPYLNAIDYMRCSKFTLVWMGHRLVDLRNLRSVSIGSEATRTGIEQDKFILDVISKLSLSPPLSRRHNAMLARYTDDMRKSVGEVARVLVKGGKAIYVIGENTIRGTYIGTSEILRAVAEFAGLELSERSDRELPPNRRYLPPPQSHQTREHLDARMRREVVLTFQKS</sequence>
<comment type="similarity">
    <text evidence="1">Belongs to the N(4)/N(6)-methyltransferase family. N(4) subfamily.</text>
</comment>
<evidence type="ECO:0000256" key="2">
    <source>
        <dbReference type="ARBA" id="ARBA00012185"/>
    </source>
</evidence>
<dbReference type="SUPFAM" id="SSF53335">
    <property type="entry name" value="S-adenosyl-L-methionine-dependent methyltransferases"/>
    <property type="match status" value="1"/>
</dbReference>
<evidence type="ECO:0000313" key="10">
    <source>
        <dbReference type="Proteomes" id="UP001139031"/>
    </source>
</evidence>
<dbReference type="InterPro" id="IPR017985">
    <property type="entry name" value="MeTrfase_CN4_CS"/>
</dbReference>
<name>A0ABS7U2X2_9BACT</name>
<proteinExistence type="inferred from homology"/>
<dbReference type="EC" id="2.1.1.113" evidence="2"/>
<keyword evidence="6" id="KW-0680">Restriction system</keyword>
<accession>A0ABS7U2X2</accession>
<comment type="catalytic activity">
    <reaction evidence="7">
        <text>a 2'-deoxycytidine in DNA + S-adenosyl-L-methionine = an N(4)-methyl-2'-deoxycytidine in DNA + S-adenosyl-L-homocysteine + H(+)</text>
        <dbReference type="Rhea" id="RHEA:16857"/>
        <dbReference type="Rhea" id="RHEA-COMP:11369"/>
        <dbReference type="Rhea" id="RHEA-COMP:13674"/>
        <dbReference type="ChEBI" id="CHEBI:15378"/>
        <dbReference type="ChEBI" id="CHEBI:57856"/>
        <dbReference type="ChEBI" id="CHEBI:59789"/>
        <dbReference type="ChEBI" id="CHEBI:85452"/>
        <dbReference type="ChEBI" id="CHEBI:137933"/>
        <dbReference type="EC" id="2.1.1.113"/>
    </reaction>
</comment>
<dbReference type="EMBL" id="JAIRAU010000052">
    <property type="protein sequence ID" value="MBZ5714883.1"/>
    <property type="molecule type" value="Genomic_DNA"/>
</dbReference>
<evidence type="ECO:0000256" key="6">
    <source>
        <dbReference type="ARBA" id="ARBA00022747"/>
    </source>
</evidence>